<dbReference type="Proteomes" id="UP000281553">
    <property type="component" value="Unassembled WGS sequence"/>
</dbReference>
<dbReference type="EMBL" id="UYRU01085738">
    <property type="protein sequence ID" value="VDN34684.1"/>
    <property type="molecule type" value="Genomic_DNA"/>
</dbReference>
<sequence>MQNGVRTAPTSLLAAEHFTQAREAASNSSDSKEATPIPESQKAPEQLFIAFEDPQSEVSLRPEHRCHFAVLVKT</sequence>
<evidence type="ECO:0000313" key="3">
    <source>
        <dbReference type="Proteomes" id="UP000281553"/>
    </source>
</evidence>
<evidence type="ECO:0000256" key="1">
    <source>
        <dbReference type="SAM" id="MobiDB-lite"/>
    </source>
</evidence>
<name>A0A3P7MXS7_DIBLA</name>
<protein>
    <submittedName>
        <fullName evidence="2">Uncharacterized protein</fullName>
    </submittedName>
</protein>
<accession>A0A3P7MXS7</accession>
<feature type="region of interest" description="Disordered" evidence="1">
    <location>
        <begin position="1"/>
        <end position="43"/>
    </location>
</feature>
<reference evidence="2 3" key="1">
    <citation type="submission" date="2018-11" db="EMBL/GenBank/DDBJ databases">
        <authorList>
            <consortium name="Pathogen Informatics"/>
        </authorList>
    </citation>
    <scope>NUCLEOTIDE SEQUENCE [LARGE SCALE GENOMIC DNA]</scope>
</reference>
<proteinExistence type="predicted"/>
<gene>
    <name evidence="2" type="ORF">DILT_LOCUS16572</name>
</gene>
<feature type="compositionally biased region" description="Polar residues" evidence="1">
    <location>
        <begin position="1"/>
        <end position="10"/>
    </location>
</feature>
<organism evidence="2 3">
    <name type="scientific">Dibothriocephalus latus</name>
    <name type="common">Fish tapeworm</name>
    <name type="synonym">Diphyllobothrium latum</name>
    <dbReference type="NCBI Taxonomy" id="60516"/>
    <lineage>
        <taxon>Eukaryota</taxon>
        <taxon>Metazoa</taxon>
        <taxon>Spiralia</taxon>
        <taxon>Lophotrochozoa</taxon>
        <taxon>Platyhelminthes</taxon>
        <taxon>Cestoda</taxon>
        <taxon>Eucestoda</taxon>
        <taxon>Diphyllobothriidea</taxon>
        <taxon>Diphyllobothriidae</taxon>
        <taxon>Dibothriocephalus</taxon>
    </lineage>
</organism>
<dbReference type="AlphaFoldDB" id="A0A3P7MXS7"/>
<evidence type="ECO:0000313" key="2">
    <source>
        <dbReference type="EMBL" id="VDN34684.1"/>
    </source>
</evidence>
<keyword evidence="3" id="KW-1185">Reference proteome</keyword>